<proteinExistence type="predicted"/>
<reference evidence="8 9" key="1">
    <citation type="submission" date="2019-06" db="EMBL/GenBank/DDBJ databases">
        <title>A chromosomal-level reference genome of Carpinus fangiana (Coryloideae, Betulaceae).</title>
        <authorList>
            <person name="Yang X."/>
            <person name="Wang Z."/>
            <person name="Zhang L."/>
            <person name="Hao G."/>
            <person name="Liu J."/>
            <person name="Yang Y."/>
        </authorList>
    </citation>
    <scope>NUCLEOTIDE SEQUENCE [LARGE SCALE GENOMIC DNA]</scope>
    <source>
        <strain evidence="8">Cfa_2016G</strain>
        <tissue evidence="8">Leaf</tissue>
    </source>
</reference>
<evidence type="ECO:0000259" key="7">
    <source>
        <dbReference type="PROSITE" id="PS50178"/>
    </source>
</evidence>
<keyword evidence="3" id="KW-0862">Zinc</keyword>
<dbReference type="Pfam" id="PF00773">
    <property type="entry name" value="RNB"/>
    <property type="match status" value="1"/>
</dbReference>
<dbReference type="CDD" id="cd00065">
    <property type="entry name" value="FYVE_like_SF"/>
    <property type="match status" value="1"/>
</dbReference>
<dbReference type="Pfam" id="PF23216">
    <property type="entry name" value="WHD_CYT4"/>
    <property type="match status" value="1"/>
</dbReference>
<gene>
    <name evidence="8" type="ORF">FH972_022559</name>
</gene>
<protein>
    <recommendedName>
        <fullName evidence="10">FYVE-type domain-containing protein</fullName>
    </recommendedName>
</protein>
<dbReference type="InterPro" id="IPR012340">
    <property type="entry name" value="NA-bd_OB-fold"/>
</dbReference>
<dbReference type="OrthoDB" id="1749142at2759"/>
<dbReference type="InterPro" id="IPR013083">
    <property type="entry name" value="Znf_RING/FYVE/PHD"/>
</dbReference>
<sequence length="1502" mass="167591">MSIGRAASVKATSSICWLCQLRSLRRLYNVSALAKRSSSTLPTSPPSRLAILIPPDKVLRYSRRQQHANATTVTAVVATSDRVSDSRFLDIPEPTTNIRGILRKWHADNSYLDIEPPMSGMEFPISKVGVDDSDSRGNKLDDQGATGEEQPQLNLNLLLDEFDRISAPYEGIDTVEPQFSRGDIIELKRGGSAEFAVYLTSHGQYSIYYTQSGGLHFSSVKQGLFSVKGFFTVEDVQPIINCIPERAWRPRDYADLASLSLSVPVEVGAKVTRRLANFQLSSEACFRNFSNILDHLHYHAAHATDYKIATVDDLADTVLALAGEKHLKEVDRLALKHAVVVSCTRQNLGFTASQFDLFRFAEFGVESRYTVKSFQNALQNIRAYQYMEAKSAGGTLQDGKQRSIITRAQHVKDFIAKCRLLVAESRALRVSNEHRQVLSTKPTVGDIAKPDAYGVIHSLQFNDRDREFITFLKHNAHRSFYHHTAYESAAAVLLRAVRVYDDVNDTLGLSSEAMRTFLIEIGVWQPYTMVKAWDREVHSADSALTKSLEHMQTTIDAGAPPYLAAGLHDSMKELRKDWGNQLVLAIDDSKTKVVDDGLSVEMLPEEPGVCWLHVHVSHLSAWVPPDSVLARMAASRAETQYYSERVIPMLPDWLSAEYGIRPGGTVMTSSMKVDMTSGEILDFKMQPGIVHKVVRVDFKSVDKYLGFKDDAKQLEVTSFSVGEMPRHPRLEDAAIVSSDIKGAVNVLESLTKSMAKHIRPSVSEGAEALMQNRFGHTTKVYGIADSSDAYDKLDERHTHAKFSTLNPSILRQTYQSVFGSIYEGGADNIVRVSMLAANLQAAKWARARHLPLPYYGTGIANDGAIDSRQRYRNELEHMMKSPNSNYQLATEQLWHYFTQVYGVKTVSSHPIPHRSFADEPYTKITSPLRRYYDLVANWQLDAEVRKEFEHGQTASAKDCQEYLPFTQEQMNRLMLAADSRLAKLRKLRLGNAKHWSFQMLARMFYLEEGQLPKRLVAQVGEDTGTRRYALIQELSILGEVRDKDVGEDGNPIETNDLWEVAIDYIALKSRQMTLRCIRKVSKDDSDVDACPVCKDQFSWYFRKHHCRKCGKVVCANCSQHRITMPQQYIVQAPPHEQTAATLLDGRSSNAVSGETVRVCNPCVPDPNCSLPPQDHDLLLRRNSYDGNVRGRLPRGDTSQLVSAAQVASRYRSSPSQSLRLNSGHGNQHYHSRTHRSAFSSSVIPSTATIPHTPADFLQASYSQRRSTVSSGLGPPQHHMIDPSARVLSHTNALYGELPTSESPEQPYLSRVQLAEEDECPVCGHELPTHTASDDDAARARHIDECIRSYGSLPARSNLPAAPRSTPDVPSFTRLTTDPNAQGTLDAVIASARSLTPSLTSSSAQIALTYAVPATSLQRRAPRMLDYKASEKDCVDDRGEQQECVICFEEFEVGDNMGRLECLCKFHRKCIVGWWRAKDVTNANSRTSGGQGSAGCPTHVLQI</sequence>
<feature type="compositionally biased region" description="Polar residues" evidence="5">
    <location>
        <begin position="1210"/>
        <end position="1225"/>
    </location>
</feature>
<evidence type="ECO:0000313" key="8">
    <source>
        <dbReference type="EMBL" id="KAB8342964.1"/>
    </source>
</evidence>
<dbReference type="PROSITE" id="PS50178">
    <property type="entry name" value="ZF_FYVE"/>
    <property type="match status" value="1"/>
</dbReference>
<dbReference type="SUPFAM" id="SSF57903">
    <property type="entry name" value="FYVE/PHD zinc finger"/>
    <property type="match status" value="1"/>
</dbReference>
<keyword evidence="2 4" id="KW-0863">Zinc-finger</keyword>
<evidence type="ECO:0000313" key="9">
    <source>
        <dbReference type="Proteomes" id="UP000327013"/>
    </source>
</evidence>
<dbReference type="SUPFAM" id="SSF50249">
    <property type="entry name" value="Nucleic acid-binding proteins"/>
    <property type="match status" value="1"/>
</dbReference>
<keyword evidence="1" id="KW-0479">Metal-binding</keyword>
<dbReference type="GO" id="GO:0000175">
    <property type="term" value="F:3'-5'-RNA exonuclease activity"/>
    <property type="evidence" value="ECO:0007669"/>
    <property type="project" value="TreeGrafter"/>
</dbReference>
<organism evidence="8 9">
    <name type="scientific">Carpinus fangiana</name>
    <dbReference type="NCBI Taxonomy" id="176857"/>
    <lineage>
        <taxon>Eukaryota</taxon>
        <taxon>Viridiplantae</taxon>
        <taxon>Streptophyta</taxon>
        <taxon>Embryophyta</taxon>
        <taxon>Tracheophyta</taxon>
        <taxon>Spermatophyta</taxon>
        <taxon>Magnoliopsida</taxon>
        <taxon>eudicotyledons</taxon>
        <taxon>Gunneridae</taxon>
        <taxon>Pentapetalae</taxon>
        <taxon>rosids</taxon>
        <taxon>fabids</taxon>
        <taxon>Fagales</taxon>
        <taxon>Betulaceae</taxon>
        <taxon>Carpinus</taxon>
    </lineage>
</organism>
<dbReference type="GO" id="GO:0003723">
    <property type="term" value="F:RNA binding"/>
    <property type="evidence" value="ECO:0007669"/>
    <property type="project" value="InterPro"/>
</dbReference>
<evidence type="ECO:0000256" key="2">
    <source>
        <dbReference type="ARBA" id="ARBA00022771"/>
    </source>
</evidence>
<evidence type="ECO:0000256" key="1">
    <source>
        <dbReference type="ARBA" id="ARBA00022723"/>
    </source>
</evidence>
<dbReference type="EMBL" id="VIBQ01000012">
    <property type="protein sequence ID" value="KAB8342964.1"/>
    <property type="molecule type" value="Genomic_DNA"/>
</dbReference>
<dbReference type="SMART" id="SM00955">
    <property type="entry name" value="RNB"/>
    <property type="match status" value="1"/>
</dbReference>
<dbReference type="Proteomes" id="UP000327013">
    <property type="component" value="Unassembled WGS sequence"/>
</dbReference>
<dbReference type="InterPro" id="IPR001900">
    <property type="entry name" value="RNase_II/R"/>
</dbReference>
<accession>A0A5N6KSK5</accession>
<dbReference type="Pfam" id="PF23214">
    <property type="entry name" value="SH3_CYT4"/>
    <property type="match status" value="1"/>
</dbReference>
<feature type="domain" description="FYVE-type" evidence="7">
    <location>
        <begin position="1084"/>
        <end position="1167"/>
    </location>
</feature>
<name>A0A5N6KSK5_9ROSI</name>
<dbReference type="GO" id="GO:0006402">
    <property type="term" value="P:mRNA catabolic process"/>
    <property type="evidence" value="ECO:0007669"/>
    <property type="project" value="TreeGrafter"/>
</dbReference>
<dbReference type="GO" id="GO:0000932">
    <property type="term" value="C:P-body"/>
    <property type="evidence" value="ECO:0007669"/>
    <property type="project" value="TreeGrafter"/>
</dbReference>
<dbReference type="Gene3D" id="3.30.40.10">
    <property type="entry name" value="Zinc/RING finger domain, C3HC4 (zinc finger)"/>
    <property type="match status" value="2"/>
</dbReference>
<dbReference type="InterPro" id="IPR056625">
    <property type="entry name" value="SH3_CYT4"/>
</dbReference>
<dbReference type="Pfam" id="PF01363">
    <property type="entry name" value="FYVE"/>
    <property type="match status" value="1"/>
</dbReference>
<dbReference type="GO" id="GO:0008270">
    <property type="term" value="F:zinc ion binding"/>
    <property type="evidence" value="ECO:0007669"/>
    <property type="project" value="UniProtKB-KW"/>
</dbReference>
<evidence type="ECO:0000256" key="5">
    <source>
        <dbReference type="SAM" id="MobiDB-lite"/>
    </source>
</evidence>
<feature type="domain" description="RING-type" evidence="6">
    <location>
        <begin position="1443"/>
        <end position="1498"/>
    </location>
</feature>
<evidence type="ECO:0008006" key="10">
    <source>
        <dbReference type="Google" id="ProtNLM"/>
    </source>
</evidence>
<feature type="compositionally biased region" description="Basic and acidic residues" evidence="5">
    <location>
        <begin position="129"/>
        <end position="142"/>
    </location>
</feature>
<comment type="caution">
    <text evidence="8">The sequence shown here is derived from an EMBL/GenBank/DDBJ whole genome shotgun (WGS) entry which is preliminary data.</text>
</comment>
<feature type="region of interest" description="Disordered" evidence="5">
    <location>
        <begin position="128"/>
        <end position="147"/>
    </location>
</feature>
<evidence type="ECO:0000259" key="6">
    <source>
        <dbReference type="PROSITE" id="PS50089"/>
    </source>
</evidence>
<dbReference type="CDD" id="cd16489">
    <property type="entry name" value="mRING-CH-C4HC2H_ZNRF"/>
    <property type="match status" value="1"/>
</dbReference>
<keyword evidence="9" id="KW-1185">Reference proteome</keyword>
<dbReference type="InterPro" id="IPR017455">
    <property type="entry name" value="Znf_FYVE-rel"/>
</dbReference>
<evidence type="ECO:0000256" key="4">
    <source>
        <dbReference type="PROSITE-ProRule" id="PRU00175"/>
    </source>
</evidence>
<feature type="region of interest" description="Disordered" evidence="5">
    <location>
        <begin position="1208"/>
        <end position="1241"/>
    </location>
</feature>
<dbReference type="SUPFAM" id="SSF57850">
    <property type="entry name" value="RING/U-box"/>
    <property type="match status" value="1"/>
</dbReference>
<dbReference type="SMART" id="SM00184">
    <property type="entry name" value="RING"/>
    <property type="match status" value="1"/>
</dbReference>
<dbReference type="PANTHER" id="PTHR23355:SF65">
    <property type="entry name" value="EXORIBONUCLEASE CYT-4, PUTATIVE (AFU_ORTHOLOGUE AFUA_7G01550)-RELATED"/>
    <property type="match status" value="1"/>
</dbReference>
<dbReference type="SMART" id="SM00064">
    <property type="entry name" value="FYVE"/>
    <property type="match status" value="1"/>
</dbReference>
<dbReference type="InterPro" id="IPR000306">
    <property type="entry name" value="Znf_FYVE"/>
</dbReference>
<dbReference type="PROSITE" id="PS50089">
    <property type="entry name" value="ZF_RING_2"/>
    <property type="match status" value="1"/>
</dbReference>
<dbReference type="InterPro" id="IPR001841">
    <property type="entry name" value="Znf_RING"/>
</dbReference>
<dbReference type="InterPro" id="IPR056624">
    <property type="entry name" value="WH_CYT4"/>
</dbReference>
<dbReference type="InterPro" id="IPR011011">
    <property type="entry name" value="Znf_FYVE_PHD"/>
</dbReference>
<dbReference type="PANTHER" id="PTHR23355">
    <property type="entry name" value="RIBONUCLEASE"/>
    <property type="match status" value="1"/>
</dbReference>
<evidence type="ECO:0000256" key="3">
    <source>
        <dbReference type="ARBA" id="ARBA00022833"/>
    </source>
</evidence>
<dbReference type="InterPro" id="IPR050180">
    <property type="entry name" value="RNR_Ribonuclease"/>
</dbReference>